<comment type="subcellular location">
    <subcellularLocation>
        <location evidence="1">Membrane</location>
        <topology evidence="1">Multi-pass membrane protein</topology>
    </subcellularLocation>
</comment>
<feature type="transmembrane region" description="Helical" evidence="5">
    <location>
        <begin position="300"/>
        <end position="317"/>
    </location>
</feature>
<evidence type="ECO:0000256" key="3">
    <source>
        <dbReference type="ARBA" id="ARBA00022989"/>
    </source>
</evidence>
<proteinExistence type="predicted"/>
<feature type="transmembrane region" description="Helical" evidence="5">
    <location>
        <begin position="28"/>
        <end position="46"/>
    </location>
</feature>
<evidence type="ECO:0000259" key="6">
    <source>
        <dbReference type="Pfam" id="PF04932"/>
    </source>
</evidence>
<dbReference type="InterPro" id="IPR051533">
    <property type="entry name" value="WaaL-like"/>
</dbReference>
<dbReference type="PANTHER" id="PTHR37422:SF17">
    <property type="entry name" value="O-ANTIGEN LIGASE"/>
    <property type="match status" value="1"/>
</dbReference>
<protein>
    <submittedName>
        <fullName evidence="7">O-antigen ligase like membrane protein</fullName>
    </submittedName>
</protein>
<name>A0A1G9JRC5_9FLAO</name>
<sequence length="385" mass="43700">MYILKLLILVLFLWNVPGYLLAYFGPTLGAITSYASSLLLLAYFFLAKDKHKVLFPFILLGILYFSICGIRFAGHEVSEFLKEFVKFLIVVVCAGEVFHRTTKKELFIVLLIGALSIIVNAVIFPLANANFYPTYGRYSGFYLNPNFAGTICLVGYAISYAIKGKWLPIIGQLIFTLAGILTFSRTFILIWLIISIVAIYRNKNNLKAPIIGFGVLILVFLFSNKLTLNTERFDALKSIFTSDKIQSKVIEKDTRTETWALYTDMIMDKPLLGNGYMKLQIKNSVLPGVHNSYLMTLGEAGILPFLLLVGIYGYLMFKSALLFKPNPEFFYISCVVTVALMVGHGYFNNYFNVLISMYLFVSIRQTKNFEPIKEKRPVNEIFLND</sequence>
<keyword evidence="2 5" id="KW-0812">Transmembrane</keyword>
<organism evidence="7 8">
    <name type="scientific">Kriegella aquimaris</name>
    <dbReference type="NCBI Taxonomy" id="192904"/>
    <lineage>
        <taxon>Bacteria</taxon>
        <taxon>Pseudomonadati</taxon>
        <taxon>Bacteroidota</taxon>
        <taxon>Flavobacteriia</taxon>
        <taxon>Flavobacteriales</taxon>
        <taxon>Flavobacteriaceae</taxon>
        <taxon>Kriegella</taxon>
    </lineage>
</organism>
<gene>
    <name evidence="7" type="ORF">SAMN04488514_101664</name>
</gene>
<feature type="transmembrane region" description="Helical" evidence="5">
    <location>
        <begin position="329"/>
        <end position="347"/>
    </location>
</feature>
<keyword evidence="8" id="KW-1185">Reference proteome</keyword>
<dbReference type="Pfam" id="PF04932">
    <property type="entry name" value="Wzy_C"/>
    <property type="match status" value="1"/>
</dbReference>
<feature type="domain" description="O-antigen ligase-related" evidence="6">
    <location>
        <begin position="173"/>
        <end position="308"/>
    </location>
</feature>
<keyword evidence="3 5" id="KW-1133">Transmembrane helix</keyword>
<dbReference type="GO" id="GO:0016874">
    <property type="term" value="F:ligase activity"/>
    <property type="evidence" value="ECO:0007669"/>
    <property type="project" value="UniProtKB-KW"/>
</dbReference>
<evidence type="ECO:0000313" key="8">
    <source>
        <dbReference type="Proteomes" id="UP000199440"/>
    </source>
</evidence>
<evidence type="ECO:0000313" key="7">
    <source>
        <dbReference type="EMBL" id="SDL39694.1"/>
    </source>
</evidence>
<dbReference type="OrthoDB" id="695378at2"/>
<feature type="transmembrane region" description="Helical" evidence="5">
    <location>
        <begin position="174"/>
        <end position="200"/>
    </location>
</feature>
<feature type="transmembrane region" description="Helical" evidence="5">
    <location>
        <begin position="206"/>
        <end position="223"/>
    </location>
</feature>
<evidence type="ECO:0000256" key="4">
    <source>
        <dbReference type="ARBA" id="ARBA00023136"/>
    </source>
</evidence>
<dbReference type="EMBL" id="FNGV01000001">
    <property type="protein sequence ID" value="SDL39694.1"/>
    <property type="molecule type" value="Genomic_DNA"/>
</dbReference>
<dbReference type="GO" id="GO:0016020">
    <property type="term" value="C:membrane"/>
    <property type="evidence" value="ECO:0007669"/>
    <property type="project" value="UniProtKB-SubCell"/>
</dbReference>
<feature type="transmembrane region" description="Helical" evidence="5">
    <location>
        <begin position="139"/>
        <end position="162"/>
    </location>
</feature>
<dbReference type="Proteomes" id="UP000199440">
    <property type="component" value="Unassembled WGS sequence"/>
</dbReference>
<feature type="transmembrane region" description="Helical" evidence="5">
    <location>
        <begin position="106"/>
        <end position="127"/>
    </location>
</feature>
<keyword evidence="7" id="KW-0436">Ligase</keyword>
<accession>A0A1G9JRC5</accession>
<keyword evidence="4 5" id="KW-0472">Membrane</keyword>
<feature type="transmembrane region" description="Helical" evidence="5">
    <location>
        <begin position="53"/>
        <end position="74"/>
    </location>
</feature>
<dbReference type="RefSeq" id="WP_089885229.1">
    <property type="nucleotide sequence ID" value="NZ_FNGV01000001.1"/>
</dbReference>
<dbReference type="AlphaFoldDB" id="A0A1G9JRC5"/>
<dbReference type="PANTHER" id="PTHR37422">
    <property type="entry name" value="TEICHURONIC ACID BIOSYNTHESIS PROTEIN TUAE"/>
    <property type="match status" value="1"/>
</dbReference>
<dbReference type="InterPro" id="IPR007016">
    <property type="entry name" value="O-antigen_ligase-rel_domated"/>
</dbReference>
<evidence type="ECO:0000256" key="5">
    <source>
        <dbReference type="SAM" id="Phobius"/>
    </source>
</evidence>
<evidence type="ECO:0000256" key="2">
    <source>
        <dbReference type="ARBA" id="ARBA00022692"/>
    </source>
</evidence>
<evidence type="ECO:0000256" key="1">
    <source>
        <dbReference type="ARBA" id="ARBA00004141"/>
    </source>
</evidence>
<reference evidence="7 8" key="1">
    <citation type="submission" date="2016-10" db="EMBL/GenBank/DDBJ databases">
        <authorList>
            <person name="de Groot N.N."/>
        </authorList>
    </citation>
    <scope>NUCLEOTIDE SEQUENCE [LARGE SCALE GENOMIC DNA]</scope>
    <source>
        <strain evidence="7 8">DSM 19886</strain>
    </source>
</reference>
<dbReference type="STRING" id="192904.SAMN04488514_101664"/>